<evidence type="ECO:0000313" key="3">
    <source>
        <dbReference type="Proteomes" id="UP000317010"/>
    </source>
</evidence>
<keyword evidence="3" id="KW-1185">Reference proteome</keyword>
<dbReference type="OrthoDB" id="5432602at2"/>
<reference evidence="2 3" key="1">
    <citation type="submission" date="2019-07" db="EMBL/GenBank/DDBJ databases">
        <title>Genomic Encyclopedia of Archaeal and Bacterial Type Strains, Phase II (KMG-II): from individual species to whole genera.</title>
        <authorList>
            <person name="Goeker M."/>
        </authorList>
    </citation>
    <scope>NUCLEOTIDE SEQUENCE [LARGE SCALE GENOMIC DNA]</scope>
    <source>
        <strain evidence="2 3">ATCC BAA-1854</strain>
    </source>
</reference>
<protein>
    <submittedName>
        <fullName evidence="2">Cytoskeletal protein CcmA (Bactofilin family)</fullName>
    </submittedName>
</protein>
<dbReference type="Proteomes" id="UP000317010">
    <property type="component" value="Unassembled WGS sequence"/>
</dbReference>
<comment type="similarity">
    <text evidence="1">Belongs to the bactofilin family.</text>
</comment>
<organism evidence="2 3">
    <name type="scientific">Mucilaginibacter frigoritolerans</name>
    <dbReference type="NCBI Taxonomy" id="652788"/>
    <lineage>
        <taxon>Bacteria</taxon>
        <taxon>Pseudomonadati</taxon>
        <taxon>Bacteroidota</taxon>
        <taxon>Sphingobacteriia</taxon>
        <taxon>Sphingobacteriales</taxon>
        <taxon>Sphingobacteriaceae</taxon>
        <taxon>Mucilaginibacter</taxon>
    </lineage>
</organism>
<dbReference type="InterPro" id="IPR007607">
    <property type="entry name" value="BacA/B"/>
</dbReference>
<dbReference type="RefSeq" id="WP_144916532.1">
    <property type="nucleotide sequence ID" value="NZ_VLLI01000019.1"/>
</dbReference>
<evidence type="ECO:0000313" key="2">
    <source>
        <dbReference type="EMBL" id="TWI94594.1"/>
    </source>
</evidence>
<dbReference type="AlphaFoldDB" id="A0A562TMS8"/>
<dbReference type="Pfam" id="PF04519">
    <property type="entry name" value="Bactofilin"/>
    <property type="match status" value="1"/>
</dbReference>
<name>A0A562TMS8_9SPHI</name>
<dbReference type="PANTHER" id="PTHR35024:SF4">
    <property type="entry name" value="POLYMER-FORMING CYTOSKELETAL PROTEIN"/>
    <property type="match status" value="1"/>
</dbReference>
<comment type="caution">
    <text evidence="2">The sequence shown here is derived from an EMBL/GenBank/DDBJ whole genome shotgun (WGS) entry which is preliminary data.</text>
</comment>
<gene>
    <name evidence="2" type="ORF">JN11_04705</name>
</gene>
<dbReference type="EMBL" id="VLLI01000019">
    <property type="protein sequence ID" value="TWI94594.1"/>
    <property type="molecule type" value="Genomic_DNA"/>
</dbReference>
<dbReference type="PANTHER" id="PTHR35024">
    <property type="entry name" value="HYPOTHETICAL CYTOSOLIC PROTEIN"/>
    <property type="match status" value="1"/>
</dbReference>
<proteinExistence type="inferred from homology"/>
<sequence length="139" mass="14747">MAFFSKKDNVALDMQSISTLISEGCILDGNLKAPAFARIDGQITGDVMIDEGLIIGEKGSILGNVITKEMVIYGTVNGNLNVNSLEIKSTGKVSGEIRTQTLAVENGAIYNGSLSMTQNNKLAESHKISKASAQKVIEV</sequence>
<accession>A0A562TMS8</accession>
<evidence type="ECO:0000256" key="1">
    <source>
        <dbReference type="ARBA" id="ARBA00044755"/>
    </source>
</evidence>